<proteinExistence type="predicted"/>
<comment type="caution">
    <text evidence="2">The sequence shown here is derived from an EMBL/GenBank/DDBJ whole genome shotgun (WGS) entry which is preliminary data.</text>
</comment>
<gene>
    <name evidence="2" type="ORF">Bhyg_01550</name>
</gene>
<feature type="compositionally biased region" description="Basic residues" evidence="1">
    <location>
        <begin position="41"/>
        <end position="57"/>
    </location>
</feature>
<keyword evidence="3" id="KW-1185">Reference proteome</keyword>
<accession>A0A9Q0NBG7</accession>
<dbReference type="EMBL" id="WJQU01000001">
    <property type="protein sequence ID" value="KAJ6646339.1"/>
    <property type="molecule type" value="Genomic_DNA"/>
</dbReference>
<evidence type="ECO:0000313" key="3">
    <source>
        <dbReference type="Proteomes" id="UP001151699"/>
    </source>
</evidence>
<dbReference type="OrthoDB" id="445695at2759"/>
<reference evidence="2" key="1">
    <citation type="submission" date="2022-07" db="EMBL/GenBank/DDBJ databases">
        <authorList>
            <person name="Trinca V."/>
            <person name="Uliana J.V.C."/>
            <person name="Torres T.T."/>
            <person name="Ward R.J."/>
            <person name="Monesi N."/>
        </authorList>
    </citation>
    <scope>NUCLEOTIDE SEQUENCE</scope>
    <source>
        <strain evidence="2">HSMRA1968</strain>
        <tissue evidence="2">Whole embryos</tissue>
    </source>
</reference>
<feature type="region of interest" description="Disordered" evidence="1">
    <location>
        <begin position="32"/>
        <end position="64"/>
    </location>
</feature>
<evidence type="ECO:0000256" key="1">
    <source>
        <dbReference type="SAM" id="MobiDB-lite"/>
    </source>
</evidence>
<sequence>MLMTSGQWDLNALEALEREALEVFDVLDVPEHIRPRSSPPHQHHSHAFHQHYHHSNRPHSILSSTANTDNVDIELESHIRNCPCNCNHMGYGNFMDYQVVEKEKT</sequence>
<protein>
    <submittedName>
        <fullName evidence="2">Uncharacterized protein</fullName>
    </submittedName>
</protein>
<name>A0A9Q0NBG7_9DIPT</name>
<organism evidence="2 3">
    <name type="scientific">Pseudolycoriella hygida</name>
    <dbReference type="NCBI Taxonomy" id="35572"/>
    <lineage>
        <taxon>Eukaryota</taxon>
        <taxon>Metazoa</taxon>
        <taxon>Ecdysozoa</taxon>
        <taxon>Arthropoda</taxon>
        <taxon>Hexapoda</taxon>
        <taxon>Insecta</taxon>
        <taxon>Pterygota</taxon>
        <taxon>Neoptera</taxon>
        <taxon>Endopterygota</taxon>
        <taxon>Diptera</taxon>
        <taxon>Nematocera</taxon>
        <taxon>Sciaroidea</taxon>
        <taxon>Sciaridae</taxon>
        <taxon>Pseudolycoriella</taxon>
    </lineage>
</organism>
<dbReference type="AlphaFoldDB" id="A0A9Q0NBG7"/>
<evidence type="ECO:0000313" key="2">
    <source>
        <dbReference type="EMBL" id="KAJ6646339.1"/>
    </source>
</evidence>
<dbReference type="Proteomes" id="UP001151699">
    <property type="component" value="Chromosome A"/>
</dbReference>